<sequence length="46" mass="5193">MKSTRQKKTKNQEGFVPKRISKPEMIVGGGGGPIIDKDKIRTPKRR</sequence>
<dbReference type="AlphaFoldDB" id="A0A362XCH1"/>
<proteinExistence type="predicted"/>
<dbReference type="Proteomes" id="UP000251545">
    <property type="component" value="Unassembled WGS sequence"/>
</dbReference>
<dbReference type="RefSeq" id="WP_170063992.1">
    <property type="nucleotide sequence ID" value="NZ_PVEO01000004.1"/>
</dbReference>
<protein>
    <submittedName>
        <fullName evidence="2">Uncharacterized protein</fullName>
    </submittedName>
</protein>
<organism evidence="2 3">
    <name type="scientific">Jejuia pallidilutea</name>
    <dbReference type="NCBI Taxonomy" id="504487"/>
    <lineage>
        <taxon>Bacteria</taxon>
        <taxon>Pseudomonadati</taxon>
        <taxon>Bacteroidota</taxon>
        <taxon>Flavobacteriia</taxon>
        <taxon>Flavobacteriales</taxon>
        <taxon>Flavobacteriaceae</taxon>
        <taxon>Jejuia</taxon>
    </lineage>
</organism>
<reference evidence="2 3" key="1">
    <citation type="submission" date="2018-02" db="EMBL/GenBank/DDBJ databases">
        <title>Genomic Encyclopedia of Archaeal and Bacterial Type Strains, Phase II (KMG-II): from individual species to whole genera.</title>
        <authorList>
            <person name="Goeker M."/>
        </authorList>
    </citation>
    <scope>NUCLEOTIDE SEQUENCE [LARGE SCALE GENOMIC DNA]</scope>
    <source>
        <strain evidence="2 3">DSM 21165</strain>
    </source>
</reference>
<feature type="region of interest" description="Disordered" evidence="1">
    <location>
        <begin position="1"/>
        <end position="46"/>
    </location>
</feature>
<feature type="compositionally biased region" description="Basic and acidic residues" evidence="1">
    <location>
        <begin position="35"/>
        <end position="46"/>
    </location>
</feature>
<evidence type="ECO:0000313" key="3">
    <source>
        <dbReference type="Proteomes" id="UP000251545"/>
    </source>
</evidence>
<accession>A0A362XCH1</accession>
<dbReference type="EMBL" id="PVEO01000004">
    <property type="protein sequence ID" value="PQV48813.1"/>
    <property type="molecule type" value="Genomic_DNA"/>
</dbReference>
<comment type="caution">
    <text evidence="2">The sequence shown here is derived from an EMBL/GenBank/DDBJ whole genome shotgun (WGS) entry which is preliminary data.</text>
</comment>
<evidence type="ECO:0000313" key="2">
    <source>
        <dbReference type="EMBL" id="PQV48813.1"/>
    </source>
</evidence>
<evidence type="ECO:0000256" key="1">
    <source>
        <dbReference type="SAM" id="MobiDB-lite"/>
    </source>
</evidence>
<gene>
    <name evidence="2" type="ORF">CLV33_10418</name>
</gene>
<name>A0A362XCH1_9FLAO</name>